<dbReference type="RefSeq" id="WP_209358397.1">
    <property type="nucleotide sequence ID" value="NZ_JAGISH010000001.1"/>
</dbReference>
<keyword evidence="3" id="KW-1185">Reference proteome</keyword>
<dbReference type="Proteomes" id="UP000675940">
    <property type="component" value="Unassembled WGS sequence"/>
</dbReference>
<evidence type="ECO:0000313" key="3">
    <source>
        <dbReference type="Proteomes" id="UP000675940"/>
    </source>
</evidence>
<evidence type="ECO:0000313" key="2">
    <source>
        <dbReference type="EMBL" id="MBP0480979.1"/>
    </source>
</evidence>
<comment type="caution">
    <text evidence="2">The sequence shown here is derived from an EMBL/GenBank/DDBJ whole genome shotgun (WGS) entry which is preliminary data.</text>
</comment>
<dbReference type="EMBL" id="JAGISH010000001">
    <property type="protein sequence ID" value="MBP0480979.1"/>
    <property type="molecule type" value="Genomic_DNA"/>
</dbReference>
<gene>
    <name evidence="2" type="ORF">J5474_00535</name>
</gene>
<dbReference type="InterPro" id="IPR053832">
    <property type="entry name" value="DUF6924"/>
</dbReference>
<evidence type="ECO:0000259" key="1">
    <source>
        <dbReference type="Pfam" id="PF21962"/>
    </source>
</evidence>
<dbReference type="AlphaFoldDB" id="A0A940S1I7"/>
<organism evidence="2 3">
    <name type="scientific">Sagittula salina</name>
    <dbReference type="NCBI Taxonomy" id="2820268"/>
    <lineage>
        <taxon>Bacteria</taxon>
        <taxon>Pseudomonadati</taxon>
        <taxon>Pseudomonadota</taxon>
        <taxon>Alphaproteobacteria</taxon>
        <taxon>Rhodobacterales</taxon>
        <taxon>Roseobacteraceae</taxon>
        <taxon>Sagittula</taxon>
    </lineage>
</organism>
<sequence>MADDTARLIRTDFDDDTSWEALVETALRGNDMGFAAVFDLVEDDTFDGADADTIIDAFPDDPVLYLADEHAMGDQSWEILVVEADTGAEFRVRAADVWMVENNLSTGNMDFEEMLEQVGEDGVFTPQEGI</sequence>
<feature type="domain" description="DUF6924" evidence="1">
    <location>
        <begin position="7"/>
        <end position="125"/>
    </location>
</feature>
<name>A0A940S1I7_9RHOB</name>
<reference evidence="2" key="1">
    <citation type="submission" date="2021-03" db="EMBL/GenBank/DDBJ databases">
        <title>Sagittula salina sp. nov. strain M10.9X isolated from the marine waste.</title>
        <authorList>
            <person name="Satari L."/>
            <person name="Molina-Menor E."/>
            <person name="Vidal-Verdu A."/>
            <person name="Pascual J."/>
            <person name="Pereto J."/>
            <person name="Porcar M."/>
        </authorList>
    </citation>
    <scope>NUCLEOTIDE SEQUENCE</scope>
    <source>
        <strain evidence="2">M10.9X</strain>
    </source>
</reference>
<protein>
    <recommendedName>
        <fullName evidence="1">DUF6924 domain-containing protein</fullName>
    </recommendedName>
</protein>
<accession>A0A940S1I7</accession>
<proteinExistence type="predicted"/>
<dbReference type="Pfam" id="PF21962">
    <property type="entry name" value="DUF6924"/>
    <property type="match status" value="1"/>
</dbReference>